<dbReference type="PANTHER" id="PTHR10492:SF57">
    <property type="entry name" value="ATP-DEPENDENT DNA HELICASE"/>
    <property type="match status" value="1"/>
</dbReference>
<dbReference type="GeneID" id="138929328"/>
<protein>
    <recommendedName>
        <fullName evidence="4">ATP-dependent DNA helicase</fullName>
    </recommendedName>
</protein>
<dbReference type="RefSeq" id="XP_070144874.1">
    <property type="nucleotide sequence ID" value="XM_070288773.1"/>
</dbReference>
<evidence type="ECO:0000313" key="3">
    <source>
        <dbReference type="RefSeq" id="XP_070144874.1"/>
    </source>
</evidence>
<name>A0ABM4GQ80_DROKI</name>
<proteinExistence type="predicted"/>
<accession>A0ABM4GQ80</accession>
<dbReference type="PANTHER" id="PTHR10492">
    <property type="match status" value="1"/>
</dbReference>
<evidence type="ECO:0008006" key="4">
    <source>
        <dbReference type="Google" id="ProtNLM"/>
    </source>
</evidence>
<gene>
    <name evidence="2 3" type="primary">LOC138929328</name>
</gene>
<dbReference type="Proteomes" id="UP001652661">
    <property type="component" value="Unplaced"/>
</dbReference>
<sequence>MLRNLNHPRLCNGTRLSVKKLMNNVIQATIIKGKFKGEEVLIPRIPIIPTDLPFQFKRIQFPVRLEKIGISRSWGEIKFAGKNKDVDSLNFLIQSQIAGELHSYRSVDSVTDEDEATNYPT</sequence>
<dbReference type="RefSeq" id="XP_070144873.1">
    <property type="nucleotide sequence ID" value="XM_070288772.1"/>
</dbReference>
<keyword evidence="1" id="KW-1185">Reference proteome</keyword>
<reference evidence="2 3" key="1">
    <citation type="submission" date="2025-05" db="UniProtKB">
        <authorList>
            <consortium name="RefSeq"/>
        </authorList>
    </citation>
    <scope>IDENTIFICATION</scope>
    <source>
        <strain evidence="2 3">14028-0561.14</strain>
        <tissue evidence="2 3">Whole fly</tissue>
    </source>
</reference>
<evidence type="ECO:0000313" key="2">
    <source>
        <dbReference type="RefSeq" id="XP_070144873.1"/>
    </source>
</evidence>
<evidence type="ECO:0000313" key="1">
    <source>
        <dbReference type="Proteomes" id="UP001652661"/>
    </source>
</evidence>
<organism evidence="1 2">
    <name type="scientific">Drosophila kikkawai</name>
    <name type="common">Fruit fly</name>
    <dbReference type="NCBI Taxonomy" id="30033"/>
    <lineage>
        <taxon>Eukaryota</taxon>
        <taxon>Metazoa</taxon>
        <taxon>Ecdysozoa</taxon>
        <taxon>Arthropoda</taxon>
        <taxon>Hexapoda</taxon>
        <taxon>Insecta</taxon>
        <taxon>Pterygota</taxon>
        <taxon>Neoptera</taxon>
        <taxon>Endopterygota</taxon>
        <taxon>Diptera</taxon>
        <taxon>Brachycera</taxon>
        <taxon>Muscomorpha</taxon>
        <taxon>Ephydroidea</taxon>
        <taxon>Drosophilidae</taxon>
        <taxon>Drosophila</taxon>
        <taxon>Sophophora</taxon>
    </lineage>
</organism>